<dbReference type="PANTHER" id="PTHR42870:SF1">
    <property type="entry name" value="NON-SPECIFIC LIPID-TRANSFER PROTEIN-LIKE 2"/>
    <property type="match status" value="1"/>
</dbReference>
<dbReference type="SUPFAM" id="SSF53901">
    <property type="entry name" value="Thiolase-like"/>
    <property type="match status" value="2"/>
</dbReference>
<dbReference type="Pfam" id="PF00108">
    <property type="entry name" value="Thiolase_N"/>
    <property type="match status" value="1"/>
</dbReference>
<protein>
    <submittedName>
        <fullName evidence="3">Thiolase</fullName>
    </submittedName>
</protein>
<evidence type="ECO:0000313" key="3">
    <source>
        <dbReference type="EMBL" id="KUG22558.1"/>
    </source>
</evidence>
<sequence>MDNVYVIGVGMIRFNKYPDKTVRGMAHEAVDLVLKDAGLAKEDIETAYFSNTFWGLFSSQHSIRGEVVLRSMGIGNIPVTNVENACAGGSTALHLAYTGVRAGMYDVALAIGSEKISNPDKALSLGAYAYCMDTEGYEEQLKLYEELTRRVHIEIPEGQPAPGEGHSVFMDAYAMGARWHMSRFGSTQRQMAIVCAKNHWHASLNPLAQYQTNMTVEEVLADRPISYPLTRAMCAPVGDGAAAVLVCSERYLKKLKNARPVKILASVMGTGRDRDIDDPDIGERLAKKAYDMAGIGPKDISLAEVHDATAWGELHQTESMGFCPMGEGGPYAESGATKLGGAKPINTSGGLECKGHPIGASGLSQIHEIVTQLRGDAGKRQVEGARLGLAENGGGNIGVEEAAMCIHILEAPAK</sequence>
<dbReference type="AlphaFoldDB" id="A0A0W8FPL8"/>
<dbReference type="CDD" id="cd00829">
    <property type="entry name" value="SCP-x_thiolase"/>
    <property type="match status" value="1"/>
</dbReference>
<evidence type="ECO:0000259" key="2">
    <source>
        <dbReference type="Pfam" id="PF22691"/>
    </source>
</evidence>
<dbReference type="PANTHER" id="PTHR42870">
    <property type="entry name" value="ACETYL-COA C-ACETYLTRANSFERASE"/>
    <property type="match status" value="1"/>
</dbReference>
<dbReference type="InterPro" id="IPR055140">
    <property type="entry name" value="Thiolase_C_2"/>
</dbReference>
<comment type="caution">
    <text evidence="3">The sequence shown here is derived from an EMBL/GenBank/DDBJ whole genome shotgun (WGS) entry which is preliminary data.</text>
</comment>
<evidence type="ECO:0000259" key="1">
    <source>
        <dbReference type="Pfam" id="PF00108"/>
    </source>
</evidence>
<feature type="domain" description="Thiolase C-terminal" evidence="2">
    <location>
        <begin position="286"/>
        <end position="397"/>
    </location>
</feature>
<dbReference type="Gene3D" id="3.40.47.10">
    <property type="match status" value="1"/>
</dbReference>
<dbReference type="GO" id="GO:0016747">
    <property type="term" value="F:acyltransferase activity, transferring groups other than amino-acyl groups"/>
    <property type="evidence" value="ECO:0007669"/>
    <property type="project" value="InterPro"/>
</dbReference>
<accession>A0A0W8FPL8</accession>
<gene>
    <name evidence="3" type="ORF">ASZ90_007677</name>
</gene>
<dbReference type="InterPro" id="IPR016039">
    <property type="entry name" value="Thiolase-like"/>
</dbReference>
<dbReference type="InterPro" id="IPR020616">
    <property type="entry name" value="Thiolase_N"/>
</dbReference>
<name>A0A0W8FPL8_9ZZZZ</name>
<proteinExistence type="predicted"/>
<organism evidence="3">
    <name type="scientific">hydrocarbon metagenome</name>
    <dbReference type="NCBI Taxonomy" id="938273"/>
    <lineage>
        <taxon>unclassified sequences</taxon>
        <taxon>metagenomes</taxon>
        <taxon>ecological metagenomes</taxon>
    </lineage>
</organism>
<reference evidence="3" key="1">
    <citation type="journal article" date="2015" name="Proc. Natl. Acad. Sci. U.S.A.">
        <title>Networks of energetic and metabolic interactions define dynamics in microbial communities.</title>
        <authorList>
            <person name="Embree M."/>
            <person name="Liu J.K."/>
            <person name="Al-Bassam M.M."/>
            <person name="Zengler K."/>
        </authorList>
    </citation>
    <scope>NUCLEOTIDE SEQUENCE</scope>
</reference>
<dbReference type="EMBL" id="LNQE01000957">
    <property type="protein sequence ID" value="KUG22558.1"/>
    <property type="molecule type" value="Genomic_DNA"/>
</dbReference>
<dbReference type="PIRSF" id="PIRSF000429">
    <property type="entry name" value="Ac-CoA_Ac_transf"/>
    <property type="match status" value="1"/>
</dbReference>
<feature type="domain" description="Thiolase N-terminal" evidence="1">
    <location>
        <begin position="4"/>
        <end position="132"/>
    </location>
</feature>
<dbReference type="Pfam" id="PF22691">
    <property type="entry name" value="Thiolase_C_1"/>
    <property type="match status" value="1"/>
</dbReference>
<dbReference type="InterPro" id="IPR002155">
    <property type="entry name" value="Thiolase"/>
</dbReference>